<name>A0ABS7JKK7_9HELI</name>
<reference evidence="4 5" key="1">
    <citation type="submission" date="2021-08" db="EMBL/GenBank/DDBJ databases">
        <title>Helicobacter spp. isolated from feces of Anatolian Ground Squirrel (Spermophilus xanthoprymnus) in Turkey.</title>
        <authorList>
            <person name="Aydin F."/>
            <person name="Abay S."/>
            <person name="Kayman T."/>
            <person name="Karakaya E."/>
            <person name="Saticioglu I.B."/>
        </authorList>
    </citation>
    <scope>NUCLEOTIDE SEQUENCE [LARGE SCALE GENOMIC DNA]</scope>
    <source>
        <strain evidence="4 5">Faydin-H70</strain>
    </source>
</reference>
<dbReference type="Proteomes" id="UP000700059">
    <property type="component" value="Unassembled WGS sequence"/>
</dbReference>
<dbReference type="PROSITE" id="PS51257">
    <property type="entry name" value="PROKAR_LIPOPROTEIN"/>
    <property type="match status" value="1"/>
</dbReference>
<protein>
    <recommendedName>
        <fullName evidence="3">Fibronectin type-III domain-containing protein</fullName>
    </recommendedName>
</protein>
<proteinExistence type="predicted"/>
<dbReference type="SMART" id="SM00060">
    <property type="entry name" value="FN3"/>
    <property type="match status" value="4"/>
</dbReference>
<dbReference type="EMBL" id="JAIGYQ010000001">
    <property type="protein sequence ID" value="MBX7489921.1"/>
    <property type="molecule type" value="Genomic_DNA"/>
</dbReference>
<feature type="domain" description="Fibronectin type-III" evidence="3">
    <location>
        <begin position="40"/>
        <end position="130"/>
    </location>
</feature>
<dbReference type="RefSeq" id="WP_221531193.1">
    <property type="nucleotide sequence ID" value="NZ_JAIGYP010000001.1"/>
</dbReference>
<evidence type="ECO:0000313" key="5">
    <source>
        <dbReference type="Proteomes" id="UP000700059"/>
    </source>
</evidence>
<dbReference type="InterPro" id="IPR013783">
    <property type="entry name" value="Ig-like_fold"/>
</dbReference>
<feature type="domain" description="Fibronectin type-III" evidence="3">
    <location>
        <begin position="132"/>
        <end position="227"/>
    </location>
</feature>
<comment type="caution">
    <text evidence="4">The sequence shown here is derived from an EMBL/GenBank/DDBJ whole genome shotgun (WGS) entry which is preliminary data.</text>
</comment>
<dbReference type="InterPro" id="IPR036116">
    <property type="entry name" value="FN3_sf"/>
</dbReference>
<dbReference type="PROSITE" id="PS50853">
    <property type="entry name" value="FN3"/>
    <property type="match status" value="4"/>
</dbReference>
<feature type="domain" description="Fibronectin type-III" evidence="3">
    <location>
        <begin position="322"/>
        <end position="413"/>
    </location>
</feature>
<keyword evidence="5" id="KW-1185">Reference proteome</keyword>
<dbReference type="PANTHER" id="PTHR46708:SF2">
    <property type="entry name" value="FIBRONECTIN TYPE-III DOMAIN-CONTAINING PROTEIN"/>
    <property type="match status" value="1"/>
</dbReference>
<evidence type="ECO:0000313" key="4">
    <source>
        <dbReference type="EMBL" id="MBX7489921.1"/>
    </source>
</evidence>
<feature type="chain" id="PRO_5045920820" description="Fibronectin type-III domain-containing protein" evidence="2">
    <location>
        <begin position="27"/>
        <end position="413"/>
    </location>
</feature>
<organism evidence="4 5">
    <name type="scientific">Helicobacter turcicus</name>
    <dbReference type="NCBI Taxonomy" id="2867412"/>
    <lineage>
        <taxon>Bacteria</taxon>
        <taxon>Pseudomonadati</taxon>
        <taxon>Campylobacterota</taxon>
        <taxon>Epsilonproteobacteria</taxon>
        <taxon>Campylobacterales</taxon>
        <taxon>Helicobacteraceae</taxon>
        <taxon>Helicobacter</taxon>
    </lineage>
</organism>
<dbReference type="CDD" id="cd00063">
    <property type="entry name" value="FN3"/>
    <property type="match status" value="4"/>
</dbReference>
<evidence type="ECO:0000256" key="2">
    <source>
        <dbReference type="SAM" id="SignalP"/>
    </source>
</evidence>
<dbReference type="SUPFAM" id="SSF49265">
    <property type="entry name" value="Fibronectin type III"/>
    <property type="match status" value="3"/>
</dbReference>
<dbReference type="InterPro" id="IPR003961">
    <property type="entry name" value="FN3_dom"/>
</dbReference>
<feature type="domain" description="Fibronectin type-III" evidence="3">
    <location>
        <begin position="230"/>
        <end position="321"/>
    </location>
</feature>
<dbReference type="Gene3D" id="2.60.40.10">
    <property type="entry name" value="Immunoglobulins"/>
    <property type="match status" value="4"/>
</dbReference>
<dbReference type="PANTHER" id="PTHR46708">
    <property type="entry name" value="TENASCIN"/>
    <property type="match status" value="1"/>
</dbReference>
<accession>A0ABS7JKK7</accession>
<evidence type="ECO:0000256" key="1">
    <source>
        <dbReference type="ARBA" id="ARBA00022737"/>
    </source>
</evidence>
<keyword evidence="2" id="KW-0732">Signal</keyword>
<gene>
    <name evidence="4" type="ORF">K4G57_00290</name>
</gene>
<evidence type="ECO:0000259" key="3">
    <source>
        <dbReference type="PROSITE" id="PS50853"/>
    </source>
</evidence>
<dbReference type="InterPro" id="IPR050991">
    <property type="entry name" value="ECM_Regulatory_Proteins"/>
</dbReference>
<feature type="signal peptide" evidence="2">
    <location>
        <begin position="1"/>
        <end position="26"/>
    </location>
</feature>
<sequence length="413" mass="46585">MRNLLLNALGGILSLFFLLFSGCSSAVFNTNPTINNNITPPSDIRVLSDVNTIAFEWKLVQDPNVMGYYIYRKEANARQDFEKVATLNSRFNTHYADKNLKAGTQYIYHIATFDKNHNISSYSPAVSAATLSISAVTYIEAISNYPRKVKIIWSPHQDPRVIGYIVQRKDKNGKWKEVGNVKNRLLVEFLDTNLEDETTYTYQVLAYNAKNSLSSPSSIVSATTKPKPTPITNFHATLDQPKQITLNWDLHPNQEVVSYKILRSSFISSLFSTIATIPSNTTIYQDSIKKDGESYRYKIIATDKDGIDSLESGPITGATLAIPSTPSITYARIENGSVVLRWTPTDVRAKEYIVYKKDSLFFGETLRYNKVLTPEFIDREIKAGEKYYYRVSAIDENGLESKPSEEVTLSLPK</sequence>
<keyword evidence="1" id="KW-0677">Repeat</keyword>